<proteinExistence type="predicted"/>
<dbReference type="PANTHER" id="PTHR38123:SF4">
    <property type="entry name" value="CELL WALL GALACTOMANNOPROTEIN, PUTATIVE (AFU_ORTHOLOGUE AFUA_4G00870)-RELATED"/>
    <property type="match status" value="1"/>
</dbReference>
<evidence type="ECO:0000313" key="3">
    <source>
        <dbReference type="Proteomes" id="UP000235672"/>
    </source>
</evidence>
<accession>A0A2J6PKU0</accession>
<dbReference type="Gene3D" id="1.20.1280.140">
    <property type="match status" value="1"/>
</dbReference>
<dbReference type="Pfam" id="PF12296">
    <property type="entry name" value="HsbA"/>
    <property type="match status" value="1"/>
</dbReference>
<dbReference type="AlphaFoldDB" id="A0A2J6PKU0"/>
<dbReference type="InterPro" id="IPR021054">
    <property type="entry name" value="Cell_wall_mannoprotein_1"/>
</dbReference>
<dbReference type="OrthoDB" id="2422134at2759"/>
<dbReference type="Proteomes" id="UP000235672">
    <property type="component" value="Unassembled WGS sequence"/>
</dbReference>
<feature type="signal peptide" evidence="1">
    <location>
        <begin position="1"/>
        <end position="19"/>
    </location>
</feature>
<evidence type="ECO:0008006" key="4">
    <source>
        <dbReference type="Google" id="ProtNLM"/>
    </source>
</evidence>
<gene>
    <name evidence="2" type="ORF">NA56DRAFT_583345</name>
</gene>
<evidence type="ECO:0000313" key="2">
    <source>
        <dbReference type="EMBL" id="PMD14637.1"/>
    </source>
</evidence>
<dbReference type="EMBL" id="KZ613520">
    <property type="protein sequence ID" value="PMD14637.1"/>
    <property type="molecule type" value="Genomic_DNA"/>
</dbReference>
<name>A0A2J6PKU0_9HELO</name>
<dbReference type="PANTHER" id="PTHR38123">
    <property type="entry name" value="CELL WALL SERINE-THREONINE-RICH GALACTOMANNOPROTEIN MP1 (AFU_ORTHOLOGUE AFUA_4G03240)"/>
    <property type="match status" value="1"/>
</dbReference>
<keyword evidence="1" id="KW-0732">Signal</keyword>
<keyword evidence="3" id="KW-1185">Reference proteome</keyword>
<evidence type="ECO:0000256" key="1">
    <source>
        <dbReference type="SAM" id="SignalP"/>
    </source>
</evidence>
<protein>
    <recommendedName>
        <fullName evidence="4">Antigenic cell wall galactomanno protein</fullName>
    </recommendedName>
</protein>
<dbReference type="GO" id="GO:0005576">
    <property type="term" value="C:extracellular region"/>
    <property type="evidence" value="ECO:0007669"/>
    <property type="project" value="TreeGrafter"/>
</dbReference>
<reference evidence="2 3" key="1">
    <citation type="submission" date="2016-05" db="EMBL/GenBank/DDBJ databases">
        <title>A degradative enzymes factory behind the ericoid mycorrhizal symbiosis.</title>
        <authorList>
            <consortium name="DOE Joint Genome Institute"/>
            <person name="Martino E."/>
            <person name="Morin E."/>
            <person name="Grelet G."/>
            <person name="Kuo A."/>
            <person name="Kohler A."/>
            <person name="Daghino S."/>
            <person name="Barry K."/>
            <person name="Choi C."/>
            <person name="Cichocki N."/>
            <person name="Clum A."/>
            <person name="Copeland A."/>
            <person name="Hainaut M."/>
            <person name="Haridas S."/>
            <person name="Labutti K."/>
            <person name="Lindquist E."/>
            <person name="Lipzen A."/>
            <person name="Khouja H.-R."/>
            <person name="Murat C."/>
            <person name="Ohm R."/>
            <person name="Olson A."/>
            <person name="Spatafora J."/>
            <person name="Veneault-Fourrey C."/>
            <person name="Henrissat B."/>
            <person name="Grigoriev I."/>
            <person name="Martin F."/>
            <person name="Perotto S."/>
        </authorList>
    </citation>
    <scope>NUCLEOTIDE SEQUENCE [LARGE SCALE GENOMIC DNA]</scope>
    <source>
        <strain evidence="2 3">UAMH 7357</strain>
    </source>
</reference>
<feature type="chain" id="PRO_5014443327" description="Antigenic cell wall galactomanno protein" evidence="1">
    <location>
        <begin position="20"/>
        <end position="183"/>
    </location>
</feature>
<organism evidence="2 3">
    <name type="scientific">Hyaloscypha hepaticicola</name>
    <dbReference type="NCBI Taxonomy" id="2082293"/>
    <lineage>
        <taxon>Eukaryota</taxon>
        <taxon>Fungi</taxon>
        <taxon>Dikarya</taxon>
        <taxon>Ascomycota</taxon>
        <taxon>Pezizomycotina</taxon>
        <taxon>Leotiomycetes</taxon>
        <taxon>Helotiales</taxon>
        <taxon>Hyaloscyphaceae</taxon>
        <taxon>Hyaloscypha</taxon>
    </lineage>
</organism>
<sequence>MHVSFIPLSLLAARALADGAAIVAAMTTISEATVALNSTVTSFPSNPLLDLLDVGPLLTDSLTLLNDINSATATAQKSANLTISEVVAVAEATLSLASTVESVLTNIVNSKPKFDKLVVVSPVILLNLKSEKSATDKFGAAVVAKVPTAFQTTAQNLLAPIDAAFNSAIATYEQFAIRGRARR</sequence>